<reference evidence="2" key="1">
    <citation type="submission" date="2016-10" db="EMBL/GenBank/DDBJ databases">
        <title>Comparative genomics uncovers the prolific and rare metabolic potential of the cyanobacterial genus Moorea.</title>
        <authorList>
            <person name="Leao T."/>
            <person name="Castelao G."/>
            <person name="Korobeynikov A."/>
            <person name="Monroe E.A."/>
            <person name="Podell S."/>
            <person name="Glukhov E."/>
            <person name="Allen E."/>
            <person name="Gerwick W.H."/>
            <person name="Gerwick L."/>
        </authorList>
    </citation>
    <scope>NUCLEOTIDE SEQUENCE [LARGE SCALE GENOMIC DNA]</scope>
    <source>
        <strain evidence="2">PAL-8-15-08-1</strain>
    </source>
</reference>
<evidence type="ECO:0000313" key="2">
    <source>
        <dbReference type="Proteomes" id="UP000177870"/>
    </source>
</evidence>
<evidence type="ECO:0000313" key="1">
    <source>
        <dbReference type="EMBL" id="AOX03274.1"/>
    </source>
</evidence>
<proteinExistence type="predicted"/>
<dbReference type="Proteomes" id="UP000177870">
    <property type="component" value="Chromosome"/>
</dbReference>
<dbReference type="STRING" id="1458985.BJP34_30965"/>
<dbReference type="AlphaFoldDB" id="A0A1D8U0E7"/>
<dbReference type="OrthoDB" id="466480at2"/>
<dbReference type="EMBL" id="CP017599">
    <property type="protein sequence ID" value="AOX03274.1"/>
    <property type="molecule type" value="Genomic_DNA"/>
</dbReference>
<accession>A0A1D8U0E7</accession>
<sequence length="94" mass="10267">MADITLGNLIALILEEVSDTLDQKSSDTTAGTNLEVTDVYFDIPAHLYLQTDGQFLSQKETTSRVMISLPSTLETPPVGKLGRIRMTIAPEKSL</sequence>
<dbReference type="RefSeq" id="WP_070395658.1">
    <property type="nucleotide sequence ID" value="NZ_CP017599.1"/>
</dbReference>
<organism evidence="1 2">
    <name type="scientific">Moorena producens PAL-8-15-08-1</name>
    <dbReference type="NCBI Taxonomy" id="1458985"/>
    <lineage>
        <taxon>Bacteria</taxon>
        <taxon>Bacillati</taxon>
        <taxon>Cyanobacteriota</taxon>
        <taxon>Cyanophyceae</taxon>
        <taxon>Coleofasciculales</taxon>
        <taxon>Coleofasciculaceae</taxon>
        <taxon>Moorena</taxon>
    </lineage>
</organism>
<protein>
    <submittedName>
        <fullName evidence="1">Uncharacterized protein</fullName>
    </submittedName>
</protein>
<gene>
    <name evidence="1" type="ORF">BJP34_30965</name>
</gene>
<name>A0A1D8U0E7_9CYAN</name>
<dbReference type="KEGG" id="mpro:BJP34_30965"/>